<keyword evidence="1" id="KW-1133">Transmembrane helix</keyword>
<protein>
    <submittedName>
        <fullName evidence="2">Uncharacterized protein</fullName>
    </submittedName>
</protein>
<feature type="transmembrane region" description="Helical" evidence="1">
    <location>
        <begin position="234"/>
        <end position="256"/>
    </location>
</feature>
<dbReference type="AlphaFoldDB" id="A0A9D9H170"/>
<sequence length="298" mass="34215">MKNFPTKKNYGKKLINAHTEILFTDFLTTNLMVASIPWLGNALTKYRTKRSGYSGTYKMADEEFTRKAAEKHNKTKNLRQAATLGLAILPALTIPFALRKGMLNGSSGNNKILKWFNKNASEFDYKNSIYMSRLTALIMWLTSDYFPYQLACRDKYEYRDTVIRGTSIGLVFWGGDLFLKNTFSKFSDKVFKTNLMNKTEKRPYRLSELKNAENIEELKQLPKAILNRTRNAGVGLYALNLAIIMGTLGFGLPAGLNKLLRTKVTEDKKKINNSLLTYDRLFDLHRNFSGFRLLKHNE</sequence>
<comment type="caution">
    <text evidence="2">The sequence shown here is derived from an EMBL/GenBank/DDBJ whole genome shotgun (WGS) entry which is preliminary data.</text>
</comment>
<feature type="transmembrane region" description="Helical" evidence="1">
    <location>
        <begin position="81"/>
        <end position="98"/>
    </location>
</feature>
<name>A0A9D9H170_9BACT</name>
<organism evidence="2 3">
    <name type="scientific">Candidatus Scatousia excrementipullorum</name>
    <dbReference type="NCBI Taxonomy" id="2840936"/>
    <lineage>
        <taxon>Bacteria</taxon>
        <taxon>Candidatus Scatousia</taxon>
    </lineage>
</organism>
<proteinExistence type="predicted"/>
<reference evidence="2" key="2">
    <citation type="journal article" date="2021" name="PeerJ">
        <title>Extensive microbial diversity within the chicken gut microbiome revealed by metagenomics and culture.</title>
        <authorList>
            <person name="Gilroy R."/>
            <person name="Ravi A."/>
            <person name="Getino M."/>
            <person name="Pursley I."/>
            <person name="Horton D.L."/>
            <person name="Alikhan N.F."/>
            <person name="Baker D."/>
            <person name="Gharbi K."/>
            <person name="Hall N."/>
            <person name="Watson M."/>
            <person name="Adriaenssens E.M."/>
            <person name="Foster-Nyarko E."/>
            <person name="Jarju S."/>
            <person name="Secka A."/>
            <person name="Antonio M."/>
            <person name="Oren A."/>
            <person name="Chaudhuri R.R."/>
            <person name="La Ragione R."/>
            <person name="Hildebrand F."/>
            <person name="Pallen M.J."/>
        </authorList>
    </citation>
    <scope>NUCLEOTIDE SEQUENCE</scope>
    <source>
        <strain evidence="2">10192</strain>
    </source>
</reference>
<dbReference type="Proteomes" id="UP000823632">
    <property type="component" value="Unassembled WGS sequence"/>
</dbReference>
<keyword evidence="1" id="KW-0472">Membrane</keyword>
<accession>A0A9D9H170</accession>
<gene>
    <name evidence="2" type="ORF">IAC76_06555</name>
</gene>
<keyword evidence="1" id="KW-0812">Transmembrane</keyword>
<evidence type="ECO:0000256" key="1">
    <source>
        <dbReference type="SAM" id="Phobius"/>
    </source>
</evidence>
<dbReference type="EMBL" id="JADIND010000142">
    <property type="protein sequence ID" value="MBO8431033.1"/>
    <property type="molecule type" value="Genomic_DNA"/>
</dbReference>
<evidence type="ECO:0000313" key="3">
    <source>
        <dbReference type="Proteomes" id="UP000823632"/>
    </source>
</evidence>
<evidence type="ECO:0000313" key="2">
    <source>
        <dbReference type="EMBL" id="MBO8431033.1"/>
    </source>
</evidence>
<reference evidence="2" key="1">
    <citation type="submission" date="2020-10" db="EMBL/GenBank/DDBJ databases">
        <authorList>
            <person name="Gilroy R."/>
        </authorList>
    </citation>
    <scope>NUCLEOTIDE SEQUENCE</scope>
    <source>
        <strain evidence="2">10192</strain>
    </source>
</reference>